<reference evidence="2 3" key="1">
    <citation type="submission" date="2013-09" db="EMBL/GenBank/DDBJ databases">
        <title>Whole genome shotgun sequence of Novosphingobium tardaugens NBRC 16725.</title>
        <authorList>
            <person name="Isaki S."/>
            <person name="Hosoyama A."/>
            <person name="Tsuchikane K."/>
            <person name="Katsumata H."/>
            <person name="Ando Y."/>
            <person name="Yamazaki S."/>
            <person name="Fujita N."/>
        </authorList>
    </citation>
    <scope>NUCLEOTIDE SEQUENCE [LARGE SCALE GENOMIC DNA]</scope>
    <source>
        <strain evidence="2 3">NBRC 16725</strain>
    </source>
</reference>
<dbReference type="Proteomes" id="UP000016568">
    <property type="component" value="Unassembled WGS sequence"/>
</dbReference>
<dbReference type="Pfam" id="PF02541">
    <property type="entry name" value="Ppx-GppA"/>
    <property type="match status" value="1"/>
</dbReference>
<evidence type="ECO:0000313" key="3">
    <source>
        <dbReference type="Proteomes" id="UP000016568"/>
    </source>
</evidence>
<sequence>MNAERAVIDIGSNTVRLVIFGGPPRAPTILLNEKVTARLGKGVAENGRLSDKSMQAALAALARYATILRLRRVEHVDAVATAASRDAENGPEFLAAVRALGLDVRLLSGEEEAITSATGVTAAFPGACGIVADLGGGSLELVDIEGTNCTHGTSLPLGTLRLPQLRSEGSVRFTRRVHKMLEAADWTGSAGLPLYLVGGSHRALAHYAMHALDWPFDDPHGFSMSADEALNLCQVIDRGKLSTSIPMVSASRLAMLPDAAALLAALITDLQPERIVFSSWGLREGLLYRQLSPAQQALDPLLAGVTTFAEQLGCPRGFADTIAQWTSHASIPHEEGHDRLRLAATMLSLAANRMEPNLRAEESVEWALRKRWVGIDGEGRAMIAAAACTNAGHEAVFPQLERIASSRQLLAGRIWGLAIRLARRFSGGTTDALTQSALTVENGELVLSLRESVATLYTSAAEKDLKALAQVLGMKPVSRILVTESAAIT</sequence>
<name>U2Y341_9SPHN</name>
<dbReference type="eggNOG" id="COG0248">
    <property type="taxonomic scope" value="Bacteria"/>
</dbReference>
<dbReference type="KEGG" id="ntd:EGO55_16580"/>
<dbReference type="GO" id="GO:0016462">
    <property type="term" value="F:pyrophosphatase activity"/>
    <property type="evidence" value="ECO:0007669"/>
    <property type="project" value="TreeGrafter"/>
</dbReference>
<dbReference type="SUPFAM" id="SSF53067">
    <property type="entry name" value="Actin-like ATPase domain"/>
    <property type="match status" value="2"/>
</dbReference>
<protein>
    <submittedName>
        <fullName evidence="2">Putative exopolyphosphatase</fullName>
    </submittedName>
</protein>
<keyword evidence="3" id="KW-1185">Reference proteome</keyword>
<dbReference type="InterPro" id="IPR050273">
    <property type="entry name" value="GppA/Ppx_hydrolase"/>
</dbReference>
<dbReference type="PANTHER" id="PTHR30005">
    <property type="entry name" value="EXOPOLYPHOSPHATASE"/>
    <property type="match status" value="1"/>
</dbReference>
<evidence type="ECO:0000313" key="2">
    <source>
        <dbReference type="EMBL" id="GAD47346.1"/>
    </source>
</evidence>
<dbReference type="PANTHER" id="PTHR30005:SF0">
    <property type="entry name" value="RETROGRADE REGULATION PROTEIN 2"/>
    <property type="match status" value="1"/>
</dbReference>
<dbReference type="AlphaFoldDB" id="U2Y341"/>
<dbReference type="Gene3D" id="1.10.3210.10">
    <property type="entry name" value="Hypothetical protein af1432"/>
    <property type="match status" value="1"/>
</dbReference>
<gene>
    <name evidence="2" type="ORF">NT2_01_01140</name>
</gene>
<dbReference type="Gene3D" id="3.30.420.150">
    <property type="entry name" value="Exopolyphosphatase. Domain 2"/>
    <property type="match status" value="1"/>
</dbReference>
<dbReference type="InterPro" id="IPR003695">
    <property type="entry name" value="Ppx_GppA_N"/>
</dbReference>
<dbReference type="OrthoDB" id="3698573at2"/>
<accession>U2Y341</accession>
<dbReference type="Gene3D" id="3.30.420.40">
    <property type="match status" value="1"/>
</dbReference>
<dbReference type="EMBL" id="BASZ01000001">
    <property type="protein sequence ID" value="GAD47346.1"/>
    <property type="molecule type" value="Genomic_DNA"/>
</dbReference>
<feature type="domain" description="Ppx/GppA phosphatase N-terminal" evidence="1">
    <location>
        <begin position="26"/>
        <end position="291"/>
    </location>
</feature>
<proteinExistence type="predicted"/>
<dbReference type="InterPro" id="IPR043129">
    <property type="entry name" value="ATPase_NBD"/>
</dbReference>
<dbReference type="CDD" id="cd24052">
    <property type="entry name" value="ASKHA_NBD_HpPPX-GppA-like"/>
    <property type="match status" value="1"/>
</dbReference>
<dbReference type="RefSeq" id="WP_021688253.1">
    <property type="nucleotide sequence ID" value="NZ_BASZ01000001.1"/>
</dbReference>
<evidence type="ECO:0000259" key="1">
    <source>
        <dbReference type="Pfam" id="PF02541"/>
    </source>
</evidence>
<organism evidence="2 3">
    <name type="scientific">Caenibius tardaugens NBRC 16725</name>
    <dbReference type="NCBI Taxonomy" id="1219035"/>
    <lineage>
        <taxon>Bacteria</taxon>
        <taxon>Pseudomonadati</taxon>
        <taxon>Pseudomonadota</taxon>
        <taxon>Alphaproteobacteria</taxon>
        <taxon>Sphingomonadales</taxon>
        <taxon>Erythrobacteraceae</taxon>
        <taxon>Caenibius</taxon>
    </lineage>
</organism>
<comment type="caution">
    <text evidence="2">The sequence shown here is derived from an EMBL/GenBank/DDBJ whole genome shotgun (WGS) entry which is preliminary data.</text>
</comment>